<reference evidence="2 3" key="1">
    <citation type="submission" date="2014-05" db="EMBL/GenBank/DDBJ databases">
        <title>Draft genome sequence of Amycolatopsis rifamycinica DSM 46095.</title>
        <authorList>
            <person name="Lal R."/>
            <person name="Saxena A."/>
            <person name="Kumari R."/>
            <person name="Mukherjee U."/>
            <person name="Singh P."/>
            <person name="Sangwan N."/>
            <person name="Mahato N.K."/>
        </authorList>
    </citation>
    <scope>NUCLEOTIDE SEQUENCE [LARGE SCALE GENOMIC DNA]</scope>
    <source>
        <strain evidence="2 3">DSM 46095</strain>
    </source>
</reference>
<dbReference type="InterPro" id="IPR016181">
    <property type="entry name" value="Acyl_CoA_acyltransferase"/>
</dbReference>
<proteinExistence type="predicted"/>
<protein>
    <submittedName>
        <fullName evidence="2">GCN5 family acetyltransferase</fullName>
    </submittedName>
</protein>
<evidence type="ECO:0000259" key="1">
    <source>
        <dbReference type="PROSITE" id="PS51186"/>
    </source>
</evidence>
<dbReference type="Pfam" id="PF00583">
    <property type="entry name" value="Acetyltransf_1"/>
    <property type="match status" value="1"/>
</dbReference>
<dbReference type="AlphaFoldDB" id="A0A066UBS2"/>
<dbReference type="GO" id="GO:0016747">
    <property type="term" value="F:acyltransferase activity, transferring groups other than amino-acyl groups"/>
    <property type="evidence" value="ECO:0007669"/>
    <property type="project" value="InterPro"/>
</dbReference>
<keyword evidence="2" id="KW-0808">Transferase</keyword>
<dbReference type="Gene3D" id="3.40.630.30">
    <property type="match status" value="1"/>
</dbReference>
<dbReference type="OrthoDB" id="7011037at2"/>
<feature type="domain" description="N-acetyltransferase" evidence="1">
    <location>
        <begin position="4"/>
        <end position="170"/>
    </location>
</feature>
<dbReference type="Proteomes" id="UP000027345">
    <property type="component" value="Unassembled WGS sequence"/>
</dbReference>
<evidence type="ECO:0000313" key="2">
    <source>
        <dbReference type="EMBL" id="KDN23317.1"/>
    </source>
</evidence>
<accession>A0A066UBS2</accession>
<dbReference type="InterPro" id="IPR000182">
    <property type="entry name" value="GNAT_dom"/>
</dbReference>
<organism evidence="2 3">
    <name type="scientific">Amycolatopsis rifamycinica</name>
    <dbReference type="NCBI Taxonomy" id="287986"/>
    <lineage>
        <taxon>Bacteria</taxon>
        <taxon>Bacillati</taxon>
        <taxon>Actinomycetota</taxon>
        <taxon>Actinomycetes</taxon>
        <taxon>Pseudonocardiales</taxon>
        <taxon>Pseudonocardiaceae</taxon>
        <taxon>Amycolatopsis</taxon>
    </lineage>
</organism>
<dbReference type="RefSeq" id="WP_043777080.1">
    <property type="nucleotide sequence ID" value="NZ_JMQI01000011.1"/>
</dbReference>
<dbReference type="PROSITE" id="PS51186">
    <property type="entry name" value="GNAT"/>
    <property type="match status" value="1"/>
</dbReference>
<dbReference type="EMBL" id="JMQI01000011">
    <property type="protein sequence ID" value="KDN23317.1"/>
    <property type="molecule type" value="Genomic_DNA"/>
</dbReference>
<evidence type="ECO:0000313" key="3">
    <source>
        <dbReference type="Proteomes" id="UP000027345"/>
    </source>
</evidence>
<sequence>MDNTVIRSGDSGDTDTLLRFFDEAVEWLVARGSAKQWGTEPWSRVPKRVERVKGMAADPGLRIAVVDGEAAGALIVSEERDEHVPAVDERELYIRLLITSRRFTGRRVGGRLIEYALDEARRRGIDLVRVDCWAGGDGELQRYYESHGFKPTVRFDVGEWAGQVLEQRVG</sequence>
<dbReference type="SUPFAM" id="SSF55729">
    <property type="entry name" value="Acyl-CoA N-acyltransferases (Nat)"/>
    <property type="match status" value="1"/>
</dbReference>
<dbReference type="PROSITE" id="PS50007">
    <property type="entry name" value="PIPLC_X_DOMAIN"/>
    <property type="match status" value="1"/>
</dbReference>
<dbReference type="STRING" id="287986.DV20_06255"/>
<name>A0A066UBS2_9PSEU</name>
<keyword evidence="3" id="KW-1185">Reference proteome</keyword>
<dbReference type="CDD" id="cd04301">
    <property type="entry name" value="NAT_SF"/>
    <property type="match status" value="1"/>
</dbReference>
<gene>
    <name evidence="2" type="ORF">DV20_06255</name>
</gene>
<comment type="caution">
    <text evidence="2">The sequence shown here is derived from an EMBL/GenBank/DDBJ whole genome shotgun (WGS) entry which is preliminary data.</text>
</comment>
<dbReference type="eggNOG" id="COG3153">
    <property type="taxonomic scope" value="Bacteria"/>
</dbReference>